<dbReference type="Gene3D" id="3.40.50.10320">
    <property type="entry name" value="LmbE-like"/>
    <property type="match status" value="1"/>
</dbReference>
<dbReference type="GO" id="GO:0016811">
    <property type="term" value="F:hydrolase activity, acting on carbon-nitrogen (but not peptide) bonds, in linear amides"/>
    <property type="evidence" value="ECO:0007669"/>
    <property type="project" value="TreeGrafter"/>
</dbReference>
<dbReference type="Pfam" id="PF02585">
    <property type="entry name" value="PIG-L"/>
    <property type="match status" value="1"/>
</dbReference>
<sequence length="239" mass="26379">MLSENEINRVLVVAAHPDDVDFAAAGSIAGFTDRGVEVTYCVVTDGDAGGFDRELDNGGMAELRRTEQTNAAKIVGVSDIRFLGYHDGTVVQSLDLRRDITRVIRQVRPDLVITHTPERNYRFVSPSHPDHRAVGGCTLDAVYPDARNPYTFPTLLADEGLEAWTVREVWLNGGQTPDHHVDITATFERKLSALRAHVSQTSHNEGFEDFLRTRFSQVAAEAGLGEGRYAEAFQRVPTA</sequence>
<dbReference type="Proteomes" id="UP000534286">
    <property type="component" value="Unassembled WGS sequence"/>
</dbReference>
<evidence type="ECO:0000313" key="3">
    <source>
        <dbReference type="Proteomes" id="UP000534286"/>
    </source>
</evidence>
<evidence type="ECO:0000256" key="1">
    <source>
        <dbReference type="ARBA" id="ARBA00022833"/>
    </source>
</evidence>
<gene>
    <name evidence="2" type="ORF">FHR32_004022</name>
</gene>
<dbReference type="EMBL" id="JACHJU010000001">
    <property type="protein sequence ID" value="MBB4939717.1"/>
    <property type="molecule type" value="Genomic_DNA"/>
</dbReference>
<dbReference type="GO" id="GO:0016137">
    <property type="term" value="P:glycoside metabolic process"/>
    <property type="evidence" value="ECO:0007669"/>
    <property type="project" value="UniProtKB-ARBA"/>
</dbReference>
<dbReference type="AlphaFoldDB" id="A0A7W7W9T0"/>
<keyword evidence="3" id="KW-1185">Reference proteome</keyword>
<dbReference type="RefSeq" id="WP_184755645.1">
    <property type="nucleotide sequence ID" value="NZ_BAABEK010000016.1"/>
</dbReference>
<name>A0A7W7W9T0_9ACTN</name>
<keyword evidence="1" id="KW-0862">Zinc</keyword>
<protein>
    <submittedName>
        <fullName evidence="2">LmbE family N-acetylglucosaminyl deacetylase</fullName>
    </submittedName>
</protein>
<reference evidence="2 3" key="1">
    <citation type="submission" date="2020-08" db="EMBL/GenBank/DDBJ databases">
        <title>Sequencing the genomes of 1000 actinobacteria strains.</title>
        <authorList>
            <person name="Klenk H.-P."/>
        </authorList>
    </citation>
    <scope>NUCLEOTIDE SEQUENCE [LARGE SCALE GENOMIC DNA]</scope>
    <source>
        <strain evidence="2 3">DSM 43023</strain>
    </source>
</reference>
<accession>A0A7W7W9T0</accession>
<dbReference type="InterPro" id="IPR024078">
    <property type="entry name" value="LmbE-like_dom_sf"/>
</dbReference>
<dbReference type="PANTHER" id="PTHR12993:SF28">
    <property type="entry name" value="LMBE FAMILY PROTEIN"/>
    <property type="match status" value="1"/>
</dbReference>
<organism evidence="2 3">
    <name type="scientific">Streptosporangium album</name>
    <dbReference type="NCBI Taxonomy" id="47479"/>
    <lineage>
        <taxon>Bacteria</taxon>
        <taxon>Bacillati</taxon>
        <taxon>Actinomycetota</taxon>
        <taxon>Actinomycetes</taxon>
        <taxon>Streptosporangiales</taxon>
        <taxon>Streptosporangiaceae</taxon>
        <taxon>Streptosporangium</taxon>
    </lineage>
</organism>
<comment type="caution">
    <text evidence="2">The sequence shown here is derived from an EMBL/GenBank/DDBJ whole genome shotgun (WGS) entry which is preliminary data.</text>
</comment>
<proteinExistence type="predicted"/>
<dbReference type="SUPFAM" id="SSF102588">
    <property type="entry name" value="LmbE-like"/>
    <property type="match status" value="1"/>
</dbReference>
<dbReference type="PANTHER" id="PTHR12993">
    <property type="entry name" value="N-ACETYLGLUCOSAMINYL-PHOSPHATIDYLINOSITOL DE-N-ACETYLASE-RELATED"/>
    <property type="match status" value="1"/>
</dbReference>
<evidence type="ECO:0000313" key="2">
    <source>
        <dbReference type="EMBL" id="MBB4939717.1"/>
    </source>
</evidence>
<dbReference type="InterPro" id="IPR003737">
    <property type="entry name" value="GlcNAc_PI_deacetylase-related"/>
</dbReference>